<accession>A0A2W7UGY4</accession>
<dbReference type="Pfam" id="PF03724">
    <property type="entry name" value="META"/>
    <property type="match status" value="1"/>
</dbReference>
<dbReference type="PANTHER" id="PTHR35535:SF1">
    <property type="entry name" value="HEAT SHOCK PROTEIN HSLJ"/>
    <property type="match status" value="1"/>
</dbReference>
<feature type="chain" id="PRO_5016049589" evidence="1">
    <location>
        <begin position="24"/>
        <end position="143"/>
    </location>
</feature>
<reference evidence="3 4" key="1">
    <citation type="submission" date="2018-06" db="EMBL/GenBank/DDBJ databases">
        <title>Flavobacterium sp IMCC34762, genome.</title>
        <authorList>
            <person name="Joung Y."/>
            <person name="Cho J."/>
            <person name="Song J."/>
        </authorList>
    </citation>
    <scope>NUCLEOTIDE SEQUENCE [LARGE SCALE GENOMIC DNA]</scope>
    <source>
        <strain evidence="3 4">IMCC34762</strain>
    </source>
</reference>
<comment type="caution">
    <text evidence="3">The sequence shown here is derived from an EMBL/GenBank/DDBJ whole genome shotgun (WGS) entry which is preliminary data.</text>
</comment>
<feature type="domain" description="DUF306" evidence="2">
    <location>
        <begin position="30"/>
        <end position="127"/>
    </location>
</feature>
<dbReference type="InterPro" id="IPR038670">
    <property type="entry name" value="HslJ-like_sf"/>
</dbReference>
<organism evidence="3 4">
    <name type="scientific">Flavobacterium aquariorum</name>
    <dbReference type="NCBI Taxonomy" id="2217670"/>
    <lineage>
        <taxon>Bacteria</taxon>
        <taxon>Pseudomonadati</taxon>
        <taxon>Bacteroidota</taxon>
        <taxon>Flavobacteriia</taxon>
        <taxon>Flavobacteriales</taxon>
        <taxon>Flavobacteriaceae</taxon>
        <taxon>Flavobacterium</taxon>
    </lineage>
</organism>
<proteinExistence type="predicted"/>
<dbReference type="OrthoDB" id="880459at2"/>
<name>A0A2W7UGY4_9FLAO</name>
<protein>
    <submittedName>
        <fullName evidence="3">META domain-containing protein</fullName>
    </submittedName>
</protein>
<dbReference type="RefSeq" id="WP_111409478.1">
    <property type="nucleotide sequence ID" value="NZ_QKXH01000003.1"/>
</dbReference>
<dbReference type="Proteomes" id="UP000249177">
    <property type="component" value="Unassembled WGS sequence"/>
</dbReference>
<feature type="signal peptide" evidence="1">
    <location>
        <begin position="1"/>
        <end position="23"/>
    </location>
</feature>
<gene>
    <name evidence="3" type="ORF">DOS84_05615</name>
</gene>
<dbReference type="PANTHER" id="PTHR35535">
    <property type="entry name" value="HEAT SHOCK PROTEIN HSLJ"/>
    <property type="match status" value="1"/>
</dbReference>
<dbReference type="Gene3D" id="2.40.128.270">
    <property type="match status" value="1"/>
</dbReference>
<evidence type="ECO:0000313" key="3">
    <source>
        <dbReference type="EMBL" id="PZX94447.1"/>
    </source>
</evidence>
<dbReference type="EMBL" id="QKXH01000003">
    <property type="protein sequence ID" value="PZX94447.1"/>
    <property type="molecule type" value="Genomic_DNA"/>
</dbReference>
<dbReference type="InterPro" id="IPR005184">
    <property type="entry name" value="DUF306_Meta_HslJ"/>
</dbReference>
<evidence type="ECO:0000259" key="2">
    <source>
        <dbReference type="Pfam" id="PF03724"/>
    </source>
</evidence>
<keyword evidence="4" id="KW-1185">Reference proteome</keyword>
<evidence type="ECO:0000256" key="1">
    <source>
        <dbReference type="SAM" id="SignalP"/>
    </source>
</evidence>
<evidence type="ECO:0000313" key="4">
    <source>
        <dbReference type="Proteomes" id="UP000249177"/>
    </source>
</evidence>
<dbReference type="AlphaFoldDB" id="A0A2W7UGY4"/>
<sequence>MRKIALLIVFVCFCFVSCTTSKPAVKTTSLEGTWELKYITGPKIAFDGLFPNKKPTIAFDLKQNRIKGDNSCNQYFGALLMDGAKINFKDAKIVTTMMACEGNGDSVYMDTLNKIESYTITDDGKTLNFLLGNVVMMRFTHQE</sequence>
<keyword evidence="1" id="KW-0732">Signal</keyword>
<dbReference type="InterPro" id="IPR053147">
    <property type="entry name" value="Hsp_HslJ-like"/>
</dbReference>